<accession>A0ACC0AJ21</accession>
<organism evidence="1 2">
    <name type="scientific">Catharanthus roseus</name>
    <name type="common">Madagascar periwinkle</name>
    <name type="synonym">Vinca rosea</name>
    <dbReference type="NCBI Taxonomy" id="4058"/>
    <lineage>
        <taxon>Eukaryota</taxon>
        <taxon>Viridiplantae</taxon>
        <taxon>Streptophyta</taxon>
        <taxon>Embryophyta</taxon>
        <taxon>Tracheophyta</taxon>
        <taxon>Spermatophyta</taxon>
        <taxon>Magnoliopsida</taxon>
        <taxon>eudicotyledons</taxon>
        <taxon>Gunneridae</taxon>
        <taxon>Pentapetalae</taxon>
        <taxon>asterids</taxon>
        <taxon>lamiids</taxon>
        <taxon>Gentianales</taxon>
        <taxon>Apocynaceae</taxon>
        <taxon>Rauvolfioideae</taxon>
        <taxon>Vinceae</taxon>
        <taxon>Catharanthinae</taxon>
        <taxon>Catharanthus</taxon>
    </lineage>
</organism>
<dbReference type="EMBL" id="CM044705">
    <property type="protein sequence ID" value="KAI5660898.1"/>
    <property type="molecule type" value="Genomic_DNA"/>
</dbReference>
<dbReference type="Proteomes" id="UP001060085">
    <property type="component" value="Linkage Group LG05"/>
</dbReference>
<comment type="caution">
    <text evidence="1">The sequence shown here is derived from an EMBL/GenBank/DDBJ whole genome shotgun (WGS) entry which is preliminary data.</text>
</comment>
<name>A0ACC0AJ21_CATRO</name>
<keyword evidence="2" id="KW-1185">Reference proteome</keyword>
<protein>
    <submittedName>
        <fullName evidence="1">Uncharacterized protein</fullName>
    </submittedName>
</protein>
<proteinExistence type="predicted"/>
<sequence>MVTQMEEVVDQSQSQSQSSSQDYKEENELPSVETEENVVKFLDSVDGYLMLMDSLNSTLRQGWLELASARHSMGASRINSALFDLKDHSAATTFEVHLQCEEPVFKLHKWASSDSSKGMSGEATFADGKLLPTESNGPVMSQNSTSENSAALTLVEFRVNKLI</sequence>
<reference evidence="2" key="1">
    <citation type="journal article" date="2023" name="Nat. Plants">
        <title>Single-cell RNA sequencing provides a high-resolution roadmap for understanding the multicellular compartmentation of specialized metabolism.</title>
        <authorList>
            <person name="Sun S."/>
            <person name="Shen X."/>
            <person name="Li Y."/>
            <person name="Li Y."/>
            <person name="Wang S."/>
            <person name="Li R."/>
            <person name="Zhang H."/>
            <person name="Shen G."/>
            <person name="Guo B."/>
            <person name="Wei J."/>
            <person name="Xu J."/>
            <person name="St-Pierre B."/>
            <person name="Chen S."/>
            <person name="Sun C."/>
        </authorList>
    </citation>
    <scope>NUCLEOTIDE SEQUENCE [LARGE SCALE GENOMIC DNA]</scope>
</reference>
<evidence type="ECO:0000313" key="1">
    <source>
        <dbReference type="EMBL" id="KAI5660898.1"/>
    </source>
</evidence>
<evidence type="ECO:0000313" key="2">
    <source>
        <dbReference type="Proteomes" id="UP001060085"/>
    </source>
</evidence>
<gene>
    <name evidence="1" type="ORF">M9H77_20221</name>
</gene>